<protein>
    <recommendedName>
        <fullName evidence="7">Peptide hydrolase</fullName>
        <ecNumber evidence="7">3.4.-.-</ecNumber>
    </recommendedName>
</protein>
<dbReference type="GO" id="GO:0006508">
    <property type="term" value="P:proteolysis"/>
    <property type="evidence" value="ECO:0007669"/>
    <property type="project" value="UniProtKB-KW"/>
</dbReference>
<dbReference type="EMBL" id="JAYKXP010000024">
    <property type="protein sequence ID" value="KAK7045639.1"/>
    <property type="molecule type" value="Genomic_DNA"/>
</dbReference>
<keyword evidence="3 7" id="KW-0645">Protease</keyword>
<dbReference type="InterPro" id="IPR046450">
    <property type="entry name" value="PA_dom_sf"/>
</dbReference>
<evidence type="ECO:0000259" key="8">
    <source>
        <dbReference type="Pfam" id="PF02225"/>
    </source>
</evidence>
<dbReference type="PANTHER" id="PTHR12147">
    <property type="entry name" value="METALLOPEPTIDASE M28 FAMILY MEMBER"/>
    <property type="match status" value="1"/>
</dbReference>
<evidence type="ECO:0000256" key="3">
    <source>
        <dbReference type="ARBA" id="ARBA00022670"/>
    </source>
</evidence>
<feature type="domain" description="Peptidase M28" evidence="9">
    <location>
        <begin position="265"/>
        <end position="453"/>
    </location>
</feature>
<proteinExistence type="inferred from homology"/>
<dbReference type="GO" id="GO:0046872">
    <property type="term" value="F:metal ion binding"/>
    <property type="evidence" value="ECO:0007669"/>
    <property type="project" value="UniProtKB-KW"/>
</dbReference>
<comment type="cofactor">
    <cofactor evidence="1">
        <name>Zn(2+)</name>
        <dbReference type="ChEBI" id="CHEBI:29105"/>
    </cofactor>
</comment>
<evidence type="ECO:0000259" key="9">
    <source>
        <dbReference type="Pfam" id="PF04389"/>
    </source>
</evidence>
<dbReference type="Proteomes" id="UP001383192">
    <property type="component" value="Unassembled WGS sequence"/>
</dbReference>
<feature type="signal peptide" evidence="7">
    <location>
        <begin position="1"/>
        <end position="21"/>
    </location>
</feature>
<evidence type="ECO:0000256" key="6">
    <source>
        <dbReference type="ARBA" id="ARBA00022833"/>
    </source>
</evidence>
<evidence type="ECO:0000313" key="11">
    <source>
        <dbReference type="Proteomes" id="UP001383192"/>
    </source>
</evidence>
<dbReference type="Gene3D" id="3.50.30.30">
    <property type="match status" value="1"/>
</dbReference>
<evidence type="ECO:0000313" key="10">
    <source>
        <dbReference type="EMBL" id="KAK7045639.1"/>
    </source>
</evidence>
<keyword evidence="6 7" id="KW-0862">Zinc</keyword>
<organism evidence="10 11">
    <name type="scientific">Paramarasmius palmivorus</name>
    <dbReference type="NCBI Taxonomy" id="297713"/>
    <lineage>
        <taxon>Eukaryota</taxon>
        <taxon>Fungi</taxon>
        <taxon>Dikarya</taxon>
        <taxon>Basidiomycota</taxon>
        <taxon>Agaricomycotina</taxon>
        <taxon>Agaricomycetes</taxon>
        <taxon>Agaricomycetidae</taxon>
        <taxon>Agaricales</taxon>
        <taxon>Marasmiineae</taxon>
        <taxon>Marasmiaceae</taxon>
        <taxon>Paramarasmius</taxon>
    </lineage>
</organism>
<accession>A0AAW0D3K0</accession>
<dbReference type="SUPFAM" id="SSF52025">
    <property type="entry name" value="PA domain"/>
    <property type="match status" value="1"/>
</dbReference>
<keyword evidence="4 7" id="KW-0479">Metal-binding</keyword>
<evidence type="ECO:0000256" key="2">
    <source>
        <dbReference type="ARBA" id="ARBA00005634"/>
    </source>
</evidence>
<dbReference type="InterPro" id="IPR045175">
    <property type="entry name" value="M28_fam"/>
</dbReference>
<dbReference type="Pfam" id="PF02225">
    <property type="entry name" value="PA"/>
    <property type="match status" value="1"/>
</dbReference>
<evidence type="ECO:0000256" key="7">
    <source>
        <dbReference type="RuleBase" id="RU361240"/>
    </source>
</evidence>
<dbReference type="InterPro" id="IPR007484">
    <property type="entry name" value="Peptidase_M28"/>
</dbReference>
<evidence type="ECO:0000256" key="1">
    <source>
        <dbReference type="ARBA" id="ARBA00001947"/>
    </source>
</evidence>
<dbReference type="AlphaFoldDB" id="A0AAW0D3K0"/>
<comment type="caution">
    <text evidence="10">The sequence shown here is derived from an EMBL/GenBank/DDBJ whole genome shotgun (WGS) entry which is preliminary data.</text>
</comment>
<sequence length="509" mass="54814">MLVNPSKSLLTGLVFAAVAFGSPRPQPGLDIDLDIGIDLGFGLGGKSGRVDKAQLDNTLKSLAKIASENGGNRAFGLPGFDASADFIENTLRKFDTKKAFKIWRQPFEAQFTQVTTHRLNVTEAESYVPQTLNYSPSTPVGGVSAELAIVPGDAQPCNGEELAATGADVTGKILLIERGSCPDGTTFAGKVKTAKAGGAIATIIFNSQDAFITGGTLTAPNPEYVPAGLIQRAQGLALRERVLAGEKLVVEYEQIQIFEDRTTVNIIAETKAGNSENVIMLGAHLDGVQAGPGVNDDGSGTTLILELFRTLDTKRLKNKVRFAWWGAEENGLLGSQHFVQNLSSDEINDLLLYLNFDMVGRGYYGVFDGRNVTPRGLTPAPGSDVIEDLFRKFFESVNVPVTRANFTGGSDYHHFMEDLNKPVGGLHTGTGVDQDPCYHQACDGYDNVNQTQLYINTLAAQTVLTKLVKDGADIIPKNRTTEFPKTKLLLNLPEPLEFVPGCGHDHDQV</sequence>
<dbReference type="PANTHER" id="PTHR12147:SF26">
    <property type="entry name" value="PEPTIDASE M28 DOMAIN-CONTAINING PROTEIN"/>
    <property type="match status" value="1"/>
</dbReference>
<comment type="similarity">
    <text evidence="2">Belongs to the peptidase M28 family. M28B subfamily.</text>
</comment>
<dbReference type="GO" id="GO:0008235">
    <property type="term" value="F:metalloexopeptidase activity"/>
    <property type="evidence" value="ECO:0007669"/>
    <property type="project" value="InterPro"/>
</dbReference>
<feature type="domain" description="PA" evidence="8">
    <location>
        <begin position="145"/>
        <end position="238"/>
    </location>
</feature>
<keyword evidence="7" id="KW-0732">Signal</keyword>
<dbReference type="SUPFAM" id="SSF53187">
    <property type="entry name" value="Zn-dependent exopeptidases"/>
    <property type="match status" value="1"/>
</dbReference>
<evidence type="ECO:0000256" key="5">
    <source>
        <dbReference type="ARBA" id="ARBA00022801"/>
    </source>
</evidence>
<dbReference type="Pfam" id="PF04389">
    <property type="entry name" value="Peptidase_M28"/>
    <property type="match status" value="1"/>
</dbReference>
<keyword evidence="11" id="KW-1185">Reference proteome</keyword>
<name>A0AAW0D3K0_9AGAR</name>
<evidence type="ECO:0000256" key="4">
    <source>
        <dbReference type="ARBA" id="ARBA00022723"/>
    </source>
</evidence>
<reference evidence="10 11" key="1">
    <citation type="submission" date="2024-01" db="EMBL/GenBank/DDBJ databases">
        <title>A draft genome for a cacao thread blight-causing isolate of Paramarasmius palmivorus.</title>
        <authorList>
            <person name="Baruah I.K."/>
            <person name="Bukari Y."/>
            <person name="Amoako-Attah I."/>
            <person name="Meinhardt L.W."/>
            <person name="Bailey B.A."/>
            <person name="Cohen S.P."/>
        </authorList>
    </citation>
    <scope>NUCLEOTIDE SEQUENCE [LARGE SCALE GENOMIC DNA]</scope>
    <source>
        <strain evidence="10 11">GH-12</strain>
    </source>
</reference>
<gene>
    <name evidence="10" type="ORF">VNI00_007472</name>
</gene>
<dbReference type="EC" id="3.4.-.-" evidence="7"/>
<feature type="chain" id="PRO_5043086494" description="Peptide hydrolase" evidence="7">
    <location>
        <begin position="22"/>
        <end position="509"/>
    </location>
</feature>
<dbReference type="Gene3D" id="3.40.630.10">
    <property type="entry name" value="Zn peptidases"/>
    <property type="match status" value="1"/>
</dbReference>
<keyword evidence="5 7" id="KW-0378">Hydrolase</keyword>
<dbReference type="InterPro" id="IPR003137">
    <property type="entry name" value="PA_domain"/>
</dbReference>